<evidence type="ECO:0000256" key="1">
    <source>
        <dbReference type="SAM" id="MobiDB-lite"/>
    </source>
</evidence>
<dbReference type="AlphaFoldDB" id="A0A4D9CXV1"/>
<feature type="compositionally biased region" description="Acidic residues" evidence="1">
    <location>
        <begin position="470"/>
        <end position="483"/>
    </location>
</feature>
<accession>A0A4D9CXV1</accession>
<evidence type="ECO:0000313" key="3">
    <source>
        <dbReference type="Proteomes" id="UP000355283"/>
    </source>
</evidence>
<feature type="region of interest" description="Disordered" evidence="1">
    <location>
        <begin position="465"/>
        <end position="488"/>
    </location>
</feature>
<feature type="compositionally biased region" description="Basic and acidic residues" evidence="1">
    <location>
        <begin position="236"/>
        <end position="252"/>
    </location>
</feature>
<feature type="compositionally biased region" description="Polar residues" evidence="1">
    <location>
        <begin position="289"/>
        <end position="311"/>
    </location>
</feature>
<feature type="compositionally biased region" description="Polar residues" evidence="1">
    <location>
        <begin position="134"/>
        <end position="150"/>
    </location>
</feature>
<name>A0A4D9CXV1_9STRA</name>
<protein>
    <submittedName>
        <fullName evidence="2">Uncharacterized protein</fullName>
    </submittedName>
</protein>
<feature type="compositionally biased region" description="Pro residues" evidence="1">
    <location>
        <begin position="319"/>
        <end position="329"/>
    </location>
</feature>
<comment type="caution">
    <text evidence="2">The sequence shown here is derived from an EMBL/GenBank/DDBJ whole genome shotgun (WGS) entry which is preliminary data.</text>
</comment>
<feature type="compositionally biased region" description="Polar residues" evidence="1">
    <location>
        <begin position="355"/>
        <end position="378"/>
    </location>
</feature>
<reference evidence="2 3" key="1">
    <citation type="submission" date="2019-01" db="EMBL/GenBank/DDBJ databases">
        <title>Nuclear Genome Assembly of the Microalgal Biofuel strain Nannochloropsis salina CCMP1776.</title>
        <authorList>
            <person name="Hovde B."/>
        </authorList>
    </citation>
    <scope>NUCLEOTIDE SEQUENCE [LARGE SCALE GENOMIC DNA]</scope>
    <source>
        <strain evidence="2 3">CCMP1776</strain>
    </source>
</reference>
<feature type="compositionally biased region" description="Polar residues" evidence="1">
    <location>
        <begin position="176"/>
        <end position="199"/>
    </location>
</feature>
<keyword evidence="3" id="KW-1185">Reference proteome</keyword>
<evidence type="ECO:0000313" key="2">
    <source>
        <dbReference type="EMBL" id="TFJ84231.1"/>
    </source>
</evidence>
<feature type="compositionally biased region" description="Low complexity" evidence="1">
    <location>
        <begin position="56"/>
        <end position="73"/>
    </location>
</feature>
<sequence>MKGTGMPSKTTDMDGAAGMHHVAVKTQKRHFKEPPVVVKEIIAQSITTHAREARKTVNSQTSKSTSSAATPKKLGAPAVSRHHPLPKASVARTPVQQRTPRPPHRQTPQELEEEEIDEAITQLAVVPSRETRQTRVQSSGSSKETESQGSGCKKESLGSIAAAQNALLESKLQRQAARQATNASSLSTSESNGPGQSPWTAKAFGRPRRRAGRKKVEAPSAAKENVILFPCPPTPEIKEGRNKNLPSRKEAGKAGAAAGAPRPLTALALASSQATPAGKTKGREKDLTPPTSRSSCVGTVLSPSVPSTAVKTPSIAKGTPPPHPTPSALPPAGRTRTGSTALKARKGLVKAQPQAYAQTRTPPNADSGSTGKTGNGRQLRQRRKDDAEQGRDTQAASPVSRVLVPEKNGKLTRAKAQEHERANTLAKEREEEPNEEEHVFRERGNKTNRRKTIFKLMKTIKVAPYVPSSSEEESEKDGEEEENVSLLKEDPKAYNDWIAHLPPAGRRTSKGLSVEDCLR</sequence>
<dbReference type="OrthoDB" id="10338811at2759"/>
<dbReference type="Proteomes" id="UP000355283">
    <property type="component" value="Unassembled WGS sequence"/>
</dbReference>
<feature type="region of interest" description="Disordered" evidence="1">
    <location>
        <begin position="500"/>
        <end position="519"/>
    </location>
</feature>
<dbReference type="EMBL" id="SDOX01000019">
    <property type="protein sequence ID" value="TFJ84231.1"/>
    <property type="molecule type" value="Genomic_DNA"/>
</dbReference>
<gene>
    <name evidence="2" type="ORF">NSK_004222</name>
</gene>
<organism evidence="2 3">
    <name type="scientific">Nannochloropsis salina CCMP1776</name>
    <dbReference type="NCBI Taxonomy" id="1027361"/>
    <lineage>
        <taxon>Eukaryota</taxon>
        <taxon>Sar</taxon>
        <taxon>Stramenopiles</taxon>
        <taxon>Ochrophyta</taxon>
        <taxon>Eustigmatophyceae</taxon>
        <taxon>Eustigmatales</taxon>
        <taxon>Monodopsidaceae</taxon>
        <taxon>Microchloropsis</taxon>
        <taxon>Microchloropsis salina</taxon>
    </lineage>
</organism>
<feature type="compositionally biased region" description="Basic and acidic residues" evidence="1">
    <location>
        <begin position="415"/>
        <end position="445"/>
    </location>
</feature>
<feature type="compositionally biased region" description="Low complexity" evidence="1">
    <location>
        <begin position="253"/>
        <end position="277"/>
    </location>
</feature>
<feature type="region of interest" description="Disordered" evidence="1">
    <location>
        <begin position="171"/>
        <end position="446"/>
    </location>
</feature>
<proteinExistence type="predicted"/>
<feature type="region of interest" description="Disordered" evidence="1">
    <location>
        <begin position="48"/>
        <end position="156"/>
    </location>
</feature>